<evidence type="ECO:0000256" key="1">
    <source>
        <dbReference type="SAM" id="Coils"/>
    </source>
</evidence>
<comment type="caution">
    <text evidence="3">The sequence shown here is derived from an EMBL/GenBank/DDBJ whole genome shotgun (WGS) entry which is preliminary data.</text>
</comment>
<feature type="coiled-coil region" evidence="1">
    <location>
        <begin position="30"/>
        <end position="57"/>
    </location>
</feature>
<name>X1K4M6_9ZZZZ</name>
<sequence length="62" mass="7055">MQAPYPFYGAPTTAPRTVPPTTQMTPEQELDFLENQAQTIKSQLEQIESRMRELETKSGDEP</sequence>
<dbReference type="AlphaFoldDB" id="X1K4M6"/>
<dbReference type="EMBL" id="BARU01042958">
    <property type="protein sequence ID" value="GAH77008.1"/>
    <property type="molecule type" value="Genomic_DNA"/>
</dbReference>
<keyword evidence="1" id="KW-0175">Coiled coil</keyword>
<organism evidence="3">
    <name type="scientific">marine sediment metagenome</name>
    <dbReference type="NCBI Taxonomy" id="412755"/>
    <lineage>
        <taxon>unclassified sequences</taxon>
        <taxon>metagenomes</taxon>
        <taxon>ecological metagenomes</taxon>
    </lineage>
</organism>
<gene>
    <name evidence="3" type="ORF">S03H2_65886</name>
</gene>
<evidence type="ECO:0000313" key="3">
    <source>
        <dbReference type="EMBL" id="GAH77008.1"/>
    </source>
</evidence>
<feature type="region of interest" description="Disordered" evidence="2">
    <location>
        <begin position="1"/>
        <end position="23"/>
    </location>
</feature>
<reference evidence="3" key="1">
    <citation type="journal article" date="2014" name="Front. Microbiol.">
        <title>High frequency of phylogenetically diverse reductive dehalogenase-homologous genes in deep subseafloor sedimentary metagenomes.</title>
        <authorList>
            <person name="Kawai M."/>
            <person name="Futagami T."/>
            <person name="Toyoda A."/>
            <person name="Takaki Y."/>
            <person name="Nishi S."/>
            <person name="Hori S."/>
            <person name="Arai W."/>
            <person name="Tsubouchi T."/>
            <person name="Morono Y."/>
            <person name="Uchiyama I."/>
            <person name="Ito T."/>
            <person name="Fujiyama A."/>
            <person name="Inagaki F."/>
            <person name="Takami H."/>
        </authorList>
    </citation>
    <scope>NUCLEOTIDE SEQUENCE</scope>
    <source>
        <strain evidence="3">Expedition CK06-06</strain>
    </source>
</reference>
<protein>
    <submittedName>
        <fullName evidence="3">Uncharacterized protein</fullName>
    </submittedName>
</protein>
<feature type="compositionally biased region" description="Low complexity" evidence="2">
    <location>
        <begin position="10"/>
        <end position="22"/>
    </location>
</feature>
<accession>X1K4M6</accession>
<evidence type="ECO:0000256" key="2">
    <source>
        <dbReference type="SAM" id="MobiDB-lite"/>
    </source>
</evidence>
<proteinExistence type="predicted"/>